<evidence type="ECO:0000259" key="1">
    <source>
        <dbReference type="Pfam" id="PF13649"/>
    </source>
</evidence>
<gene>
    <name evidence="2" type="ORF">CU098_002500</name>
</gene>
<dbReference type="CDD" id="cd02440">
    <property type="entry name" value="AdoMet_MTases"/>
    <property type="match status" value="1"/>
</dbReference>
<dbReference type="InterPro" id="IPR014752">
    <property type="entry name" value="Arrestin-like_C"/>
</dbReference>
<proteinExistence type="predicted"/>
<dbReference type="PANTHER" id="PTHR11188:SF17">
    <property type="entry name" value="FI21816P1"/>
    <property type="match status" value="1"/>
</dbReference>
<dbReference type="STRING" id="4846.A0A367KLJ0"/>
<dbReference type="Gene3D" id="3.40.50.150">
    <property type="entry name" value="Vaccinia Virus protein VP39"/>
    <property type="match status" value="1"/>
</dbReference>
<protein>
    <recommendedName>
        <fullName evidence="1">Methyltransferase domain-containing protein</fullName>
    </recommendedName>
</protein>
<comment type="caution">
    <text evidence="2">The sequence shown here is derived from an EMBL/GenBank/DDBJ whole genome shotgun (WGS) entry which is preliminary data.</text>
</comment>
<accession>A0A367KLJ0</accession>
<name>A0A367KLJ0_RHIST</name>
<dbReference type="EMBL" id="PJQM01001164">
    <property type="protein sequence ID" value="RCI03047.1"/>
    <property type="molecule type" value="Genomic_DNA"/>
</dbReference>
<dbReference type="Pfam" id="PF13649">
    <property type="entry name" value="Methyltransf_25"/>
    <property type="match status" value="1"/>
</dbReference>
<organism evidence="2 3">
    <name type="scientific">Rhizopus stolonifer</name>
    <name type="common">Rhizopus nigricans</name>
    <dbReference type="NCBI Taxonomy" id="4846"/>
    <lineage>
        <taxon>Eukaryota</taxon>
        <taxon>Fungi</taxon>
        <taxon>Fungi incertae sedis</taxon>
        <taxon>Mucoromycota</taxon>
        <taxon>Mucoromycotina</taxon>
        <taxon>Mucoromycetes</taxon>
        <taxon>Mucorales</taxon>
        <taxon>Mucorineae</taxon>
        <taxon>Rhizopodaceae</taxon>
        <taxon>Rhizopus</taxon>
    </lineage>
</organism>
<dbReference type="InterPro" id="IPR041698">
    <property type="entry name" value="Methyltransf_25"/>
</dbReference>
<dbReference type="Gene3D" id="2.60.40.640">
    <property type="match status" value="1"/>
</dbReference>
<dbReference type="PANTHER" id="PTHR11188">
    <property type="entry name" value="ARRESTIN DOMAIN CONTAINING PROTEIN"/>
    <property type="match status" value="1"/>
</dbReference>
<evidence type="ECO:0000313" key="3">
    <source>
        <dbReference type="Proteomes" id="UP000253551"/>
    </source>
</evidence>
<keyword evidence="3" id="KW-1185">Reference proteome</keyword>
<dbReference type="OrthoDB" id="2013972at2759"/>
<dbReference type="Proteomes" id="UP000253551">
    <property type="component" value="Unassembled WGS sequence"/>
</dbReference>
<dbReference type="GO" id="GO:0005737">
    <property type="term" value="C:cytoplasm"/>
    <property type="evidence" value="ECO:0007669"/>
    <property type="project" value="TreeGrafter"/>
</dbReference>
<evidence type="ECO:0000313" key="2">
    <source>
        <dbReference type="EMBL" id="RCI03047.1"/>
    </source>
</evidence>
<dbReference type="GO" id="GO:0015031">
    <property type="term" value="P:protein transport"/>
    <property type="evidence" value="ECO:0007669"/>
    <property type="project" value="TreeGrafter"/>
</dbReference>
<feature type="domain" description="Methyltransferase" evidence="1">
    <location>
        <begin position="378"/>
        <end position="473"/>
    </location>
</feature>
<dbReference type="InterPro" id="IPR029063">
    <property type="entry name" value="SAM-dependent_MTases_sf"/>
</dbReference>
<dbReference type="AlphaFoldDB" id="A0A367KLJ0"/>
<reference evidence="2 3" key="1">
    <citation type="journal article" date="2018" name="G3 (Bethesda)">
        <title>Phylogenetic and Phylogenomic Definition of Rhizopus Species.</title>
        <authorList>
            <person name="Gryganskyi A.P."/>
            <person name="Golan J."/>
            <person name="Dolatabadi S."/>
            <person name="Mondo S."/>
            <person name="Robb S."/>
            <person name="Idnurm A."/>
            <person name="Muszewska A."/>
            <person name="Steczkiewicz K."/>
            <person name="Masonjones S."/>
            <person name="Liao H.L."/>
            <person name="Gajdeczka M.T."/>
            <person name="Anike F."/>
            <person name="Vuek A."/>
            <person name="Anishchenko I.M."/>
            <person name="Voigt K."/>
            <person name="de Hoog G.S."/>
            <person name="Smith M.E."/>
            <person name="Heitman J."/>
            <person name="Vilgalys R."/>
            <person name="Stajich J.E."/>
        </authorList>
    </citation>
    <scope>NUCLEOTIDE SEQUENCE [LARGE SCALE GENOMIC DNA]</scope>
    <source>
        <strain evidence="2 3">LSU 92-RS-03</strain>
    </source>
</reference>
<sequence length="599" mass="68565">MALSLTIIPDMGTIDTFHNNTILPNQVYVIKGTVEISVSRPIQVKQLYVQFRGNVESLVGVSDLQFEEKHTVFGDQIPIDQWETLDDDELGLVSRLSRRAFGQSLAIYSLIDESLCLLDEPRLFPKGKTSWPFHLTLRHIHLLPPSILTPHHKIAYHLLARIKLTSLTERVRVTYWHICMQIMNDHDATIQMQPLKHKRQILGASQKISLSRHSYPNMQAVNELHRVRYRGSRSQRISYEISVAKFICLQQNTMDFNCQFHSLVEDTKIKTIEYYLEQTEIYPTKPEGFLASTSKRFDPTDAKSIFIGTQITMETEDNAVDLNLRLPIDLPQISPPIHTHTLKISHRLKVLLHFALKTVFGGNVSQAVLPRLQKGAHVIQLGACTSTWMMDMATQFPFCQFTGIEVTPGSLLKEFPPLPNVTFERGKAPTEIMESIPDNSVDYIHLRSCSSFFTFDQLNKAFEESYRILKPEGVIRVEDIHNQASGTVMIESFVETLRNIAAVNNIEFDFAIKAGNVASQHNFSVIESRKKRVQYGSDGKVTEEFIMFLLGIFEELTDFLAPQLGLDPEDYKLRVEMFCAQCVKNDAHMDWYSWVFQKP</sequence>
<dbReference type="InterPro" id="IPR050357">
    <property type="entry name" value="Arrestin_domain-protein"/>
</dbReference>
<dbReference type="SUPFAM" id="SSF53335">
    <property type="entry name" value="S-adenosyl-L-methionine-dependent methyltransferases"/>
    <property type="match status" value="1"/>
</dbReference>